<dbReference type="GO" id="GO:0090385">
    <property type="term" value="P:phagosome-lysosome fusion"/>
    <property type="evidence" value="ECO:0007669"/>
    <property type="project" value="TreeGrafter"/>
</dbReference>
<dbReference type="GO" id="GO:0008333">
    <property type="term" value="P:endosome to lysosome transport"/>
    <property type="evidence" value="ECO:0007669"/>
    <property type="project" value="TreeGrafter"/>
</dbReference>
<dbReference type="PANTHER" id="PTHR47981">
    <property type="entry name" value="RAB FAMILY"/>
    <property type="match status" value="1"/>
</dbReference>
<comment type="caution">
    <text evidence="4">The sequence shown here is derived from an EMBL/GenBank/DDBJ whole genome shotgun (WGS) entry which is preliminary data.</text>
</comment>
<gene>
    <name evidence="4" type="ORF">ElyMa_006072300</name>
</gene>
<dbReference type="PROSITE" id="PS51419">
    <property type="entry name" value="RAB"/>
    <property type="match status" value="1"/>
</dbReference>
<proteinExistence type="inferred from homology"/>
<dbReference type="Pfam" id="PF00071">
    <property type="entry name" value="Ras"/>
    <property type="match status" value="1"/>
</dbReference>
<dbReference type="PANTHER" id="PTHR47981:SF42">
    <property type="entry name" value="RAS-RELATED PROTEIN RAB-7L1-LIKE ISOFORM X1"/>
    <property type="match status" value="1"/>
</dbReference>
<dbReference type="InterPro" id="IPR027417">
    <property type="entry name" value="P-loop_NTPase"/>
</dbReference>
<dbReference type="InterPro" id="IPR005225">
    <property type="entry name" value="Small_GTP-bd"/>
</dbReference>
<dbReference type="InterPro" id="IPR001806">
    <property type="entry name" value="Small_GTPase"/>
</dbReference>
<keyword evidence="2" id="KW-0547">Nucleotide-binding</keyword>
<dbReference type="FunFam" id="3.40.50.300:FF:001447">
    <property type="entry name" value="Ras-related protein Rab-1B"/>
    <property type="match status" value="1"/>
</dbReference>
<dbReference type="Proteomes" id="UP000762676">
    <property type="component" value="Unassembled WGS sequence"/>
</dbReference>
<evidence type="ECO:0000313" key="5">
    <source>
        <dbReference type="Proteomes" id="UP000762676"/>
    </source>
</evidence>
<dbReference type="GO" id="GO:0005770">
    <property type="term" value="C:late endosome"/>
    <property type="evidence" value="ECO:0007669"/>
    <property type="project" value="TreeGrafter"/>
</dbReference>
<evidence type="ECO:0000256" key="2">
    <source>
        <dbReference type="ARBA" id="ARBA00022741"/>
    </source>
</evidence>
<keyword evidence="3" id="KW-0342">GTP-binding</keyword>
<dbReference type="EMBL" id="BMAT01012169">
    <property type="protein sequence ID" value="GFR87277.1"/>
    <property type="molecule type" value="Genomic_DNA"/>
</dbReference>
<name>A0AAV4GNF3_9GAST</name>
<dbReference type="SMART" id="SM00176">
    <property type="entry name" value="RAN"/>
    <property type="match status" value="1"/>
</dbReference>
<dbReference type="GO" id="GO:0003924">
    <property type="term" value="F:GTPase activity"/>
    <property type="evidence" value="ECO:0007669"/>
    <property type="project" value="InterPro"/>
</dbReference>
<dbReference type="PROSITE" id="PS51421">
    <property type="entry name" value="RAS"/>
    <property type="match status" value="1"/>
</dbReference>
<evidence type="ECO:0000256" key="1">
    <source>
        <dbReference type="ARBA" id="ARBA00006270"/>
    </source>
</evidence>
<dbReference type="SUPFAM" id="SSF52540">
    <property type="entry name" value="P-loop containing nucleoside triphosphate hydrolases"/>
    <property type="match status" value="1"/>
</dbReference>
<protein>
    <submittedName>
        <fullName evidence="4">Ras-related protein Rab-7a</fullName>
    </submittedName>
</protein>
<dbReference type="GO" id="GO:0005764">
    <property type="term" value="C:lysosome"/>
    <property type="evidence" value="ECO:0007669"/>
    <property type="project" value="TreeGrafter"/>
</dbReference>
<comment type="similarity">
    <text evidence="1">Belongs to the small GTPase superfamily. Rab family.</text>
</comment>
<dbReference type="SMART" id="SM00175">
    <property type="entry name" value="RAB"/>
    <property type="match status" value="1"/>
</dbReference>
<dbReference type="AlphaFoldDB" id="A0AAV4GNF3"/>
<dbReference type="GO" id="GO:0045335">
    <property type="term" value="C:phagocytic vesicle"/>
    <property type="evidence" value="ECO:0007669"/>
    <property type="project" value="TreeGrafter"/>
</dbReference>
<evidence type="ECO:0000256" key="3">
    <source>
        <dbReference type="ARBA" id="ARBA00023134"/>
    </source>
</evidence>
<evidence type="ECO:0000313" key="4">
    <source>
        <dbReference type="EMBL" id="GFR87277.1"/>
    </source>
</evidence>
<keyword evidence="5" id="KW-1185">Reference proteome</keyword>
<sequence>MDKLEDEVVKILLIGDATVGKTSFIDRYVKNEFRNRYKCTIGCDFMSKTVLRPGSWRSYLKLQFWDIAGQDRFPLLTRAYYRFVRGCIVMFDITKPETFKRVKMWKKSLDMNTEKDSGTRVPCILVANKADLPDHAVTYAEVDRMCQECGFSEWTMTSVKDGSMVEETISYLLDVVLHRSSFEYEPSDFDFVDREIIQLQQDQIGATTKARRYLLNMGQHTSPCCAL</sequence>
<dbReference type="SMART" id="SM00173">
    <property type="entry name" value="RAS"/>
    <property type="match status" value="1"/>
</dbReference>
<dbReference type="Gene3D" id="3.40.50.300">
    <property type="entry name" value="P-loop containing nucleotide triphosphate hydrolases"/>
    <property type="match status" value="1"/>
</dbReference>
<dbReference type="SMART" id="SM00174">
    <property type="entry name" value="RHO"/>
    <property type="match status" value="1"/>
</dbReference>
<dbReference type="NCBIfam" id="TIGR00231">
    <property type="entry name" value="small_GTP"/>
    <property type="match status" value="1"/>
</dbReference>
<dbReference type="GO" id="GO:0005525">
    <property type="term" value="F:GTP binding"/>
    <property type="evidence" value="ECO:0007669"/>
    <property type="project" value="UniProtKB-KW"/>
</dbReference>
<organism evidence="4 5">
    <name type="scientific">Elysia marginata</name>
    <dbReference type="NCBI Taxonomy" id="1093978"/>
    <lineage>
        <taxon>Eukaryota</taxon>
        <taxon>Metazoa</taxon>
        <taxon>Spiralia</taxon>
        <taxon>Lophotrochozoa</taxon>
        <taxon>Mollusca</taxon>
        <taxon>Gastropoda</taxon>
        <taxon>Heterobranchia</taxon>
        <taxon>Euthyneura</taxon>
        <taxon>Panpulmonata</taxon>
        <taxon>Sacoglossa</taxon>
        <taxon>Placobranchoidea</taxon>
        <taxon>Plakobranchidae</taxon>
        <taxon>Elysia</taxon>
    </lineage>
</organism>
<dbReference type="PRINTS" id="PR00449">
    <property type="entry name" value="RASTRNSFRMNG"/>
</dbReference>
<accession>A0AAV4GNF3</accession>
<reference evidence="4 5" key="1">
    <citation type="journal article" date="2021" name="Elife">
        <title>Chloroplast acquisition without the gene transfer in kleptoplastic sea slugs, Plakobranchus ocellatus.</title>
        <authorList>
            <person name="Maeda T."/>
            <person name="Takahashi S."/>
            <person name="Yoshida T."/>
            <person name="Shimamura S."/>
            <person name="Takaki Y."/>
            <person name="Nagai Y."/>
            <person name="Toyoda A."/>
            <person name="Suzuki Y."/>
            <person name="Arimoto A."/>
            <person name="Ishii H."/>
            <person name="Satoh N."/>
            <person name="Nishiyama T."/>
            <person name="Hasebe M."/>
            <person name="Maruyama T."/>
            <person name="Minagawa J."/>
            <person name="Obokata J."/>
            <person name="Shigenobu S."/>
        </authorList>
    </citation>
    <scope>NUCLEOTIDE SEQUENCE [LARGE SCALE GENOMIC DNA]</scope>
</reference>